<comment type="caution">
    <text evidence="1">The sequence shown here is derived from an EMBL/GenBank/DDBJ whole genome shotgun (WGS) entry which is preliminary data.</text>
</comment>
<dbReference type="AlphaFoldDB" id="A0ABC8JK42"/>
<gene>
    <name evidence="1" type="ORF">ERUC_LOCUS12272</name>
</gene>
<protein>
    <submittedName>
        <fullName evidence="1">Uncharacterized protein</fullName>
    </submittedName>
</protein>
<keyword evidence="2" id="KW-1185">Reference proteome</keyword>
<organism evidence="1 2">
    <name type="scientific">Eruca vesicaria subsp. sativa</name>
    <name type="common">Garden rocket</name>
    <name type="synonym">Eruca sativa</name>
    <dbReference type="NCBI Taxonomy" id="29727"/>
    <lineage>
        <taxon>Eukaryota</taxon>
        <taxon>Viridiplantae</taxon>
        <taxon>Streptophyta</taxon>
        <taxon>Embryophyta</taxon>
        <taxon>Tracheophyta</taxon>
        <taxon>Spermatophyta</taxon>
        <taxon>Magnoliopsida</taxon>
        <taxon>eudicotyledons</taxon>
        <taxon>Gunneridae</taxon>
        <taxon>Pentapetalae</taxon>
        <taxon>rosids</taxon>
        <taxon>malvids</taxon>
        <taxon>Brassicales</taxon>
        <taxon>Brassicaceae</taxon>
        <taxon>Brassiceae</taxon>
        <taxon>Eruca</taxon>
    </lineage>
</organism>
<evidence type="ECO:0000313" key="2">
    <source>
        <dbReference type="Proteomes" id="UP001642260"/>
    </source>
</evidence>
<dbReference type="Proteomes" id="UP001642260">
    <property type="component" value="Unassembled WGS sequence"/>
</dbReference>
<dbReference type="EMBL" id="CAKOAT010116488">
    <property type="protein sequence ID" value="CAH8331072.1"/>
    <property type="molecule type" value="Genomic_DNA"/>
</dbReference>
<proteinExistence type="predicted"/>
<accession>A0ABC8JK42</accession>
<sequence length="75" mass="8845">MKRRMKRTERHAVYAELFREESVLVVVLVNFPTTRKELQILVGVNEDDRSAMWDHASFMSNLNINRDSLRPQGKN</sequence>
<evidence type="ECO:0000313" key="1">
    <source>
        <dbReference type="EMBL" id="CAH8331072.1"/>
    </source>
</evidence>
<name>A0ABC8JK42_ERUVS</name>
<reference evidence="1 2" key="1">
    <citation type="submission" date="2022-03" db="EMBL/GenBank/DDBJ databases">
        <authorList>
            <person name="Macdonald S."/>
            <person name="Ahmed S."/>
            <person name="Newling K."/>
        </authorList>
    </citation>
    <scope>NUCLEOTIDE SEQUENCE [LARGE SCALE GENOMIC DNA]</scope>
</reference>